<proteinExistence type="inferred from homology"/>
<name>A0AAD7W1R7_9TELE</name>
<organism evidence="10 11">
    <name type="scientific">Aldrovandia affinis</name>
    <dbReference type="NCBI Taxonomy" id="143900"/>
    <lineage>
        <taxon>Eukaryota</taxon>
        <taxon>Metazoa</taxon>
        <taxon>Chordata</taxon>
        <taxon>Craniata</taxon>
        <taxon>Vertebrata</taxon>
        <taxon>Euteleostomi</taxon>
        <taxon>Actinopterygii</taxon>
        <taxon>Neopterygii</taxon>
        <taxon>Teleostei</taxon>
        <taxon>Notacanthiformes</taxon>
        <taxon>Halosauridae</taxon>
        <taxon>Aldrovandia</taxon>
    </lineage>
</organism>
<protein>
    <recommendedName>
        <fullName evidence="3 8">GPN-loop GTPase 2</fullName>
    </recommendedName>
</protein>
<dbReference type="Pfam" id="PF03029">
    <property type="entry name" value="ATP_bind_1"/>
    <property type="match status" value="1"/>
</dbReference>
<gene>
    <name evidence="10" type="ORF">AAFF_G00267380</name>
</gene>
<sequence length="447" mass="50696">MGVYYDRDGGDMDARDYVQMRQERRLREGLEEVSVQQRPIGSFERFTKGLGRRLMERQGWRDGDGLGQSRAGMPDALETEGQHPKCRRGFGYHGEKLSSFLPVKRRRPDFLISTAYDRPREEDRGDTLLRRQPPASMKLKCARATCDLRVVIGPPGSGKTTYCRGMREFLALLGRKVVVVNLDPACEGLPYPCAVDVSELVTLGDVMDGLKLGPNGGLLYCMDYLEANLDWLQAQLQPHADSYFLFDCPGQVELYTHQGSLRNVFARLAQWNFRLTAVHMVDSHYCADPAKFISVLCTSLSTMLHVELPHVNVLSKMDLIEQYGKLAFNLDFYTEVLDLTYLLDHLTADPFFRRFHRLNEKLVEVIQDYGLVSFVPLSVQDRESMLQVIRAVDKANGYCFGDLEERNMQAMMSTAVGADFHFNTALGVQERFVESDGRSVEEEAGDL</sequence>
<reference evidence="10" key="1">
    <citation type="journal article" date="2023" name="Science">
        <title>Genome structures resolve the early diversification of teleost fishes.</title>
        <authorList>
            <person name="Parey E."/>
            <person name="Louis A."/>
            <person name="Montfort J."/>
            <person name="Bouchez O."/>
            <person name="Roques C."/>
            <person name="Iampietro C."/>
            <person name="Lluch J."/>
            <person name="Castinel A."/>
            <person name="Donnadieu C."/>
            <person name="Desvignes T."/>
            <person name="Floi Bucao C."/>
            <person name="Jouanno E."/>
            <person name="Wen M."/>
            <person name="Mejri S."/>
            <person name="Dirks R."/>
            <person name="Jansen H."/>
            <person name="Henkel C."/>
            <person name="Chen W.J."/>
            <person name="Zahm M."/>
            <person name="Cabau C."/>
            <person name="Klopp C."/>
            <person name="Thompson A.W."/>
            <person name="Robinson-Rechavi M."/>
            <person name="Braasch I."/>
            <person name="Lecointre G."/>
            <person name="Bobe J."/>
            <person name="Postlethwait J.H."/>
            <person name="Berthelot C."/>
            <person name="Roest Crollius H."/>
            <person name="Guiguen Y."/>
        </authorList>
    </citation>
    <scope>NUCLEOTIDE SEQUENCE</scope>
    <source>
        <strain evidence="10">NC1722</strain>
    </source>
</reference>
<dbReference type="SMART" id="SM00443">
    <property type="entry name" value="G_patch"/>
    <property type="match status" value="1"/>
</dbReference>
<evidence type="ECO:0000256" key="1">
    <source>
        <dbReference type="ARBA" id="ARBA00003181"/>
    </source>
</evidence>
<dbReference type="InterPro" id="IPR030231">
    <property type="entry name" value="Gpn2"/>
</dbReference>
<dbReference type="Pfam" id="PF01585">
    <property type="entry name" value="G-patch"/>
    <property type="match status" value="1"/>
</dbReference>
<evidence type="ECO:0000256" key="8">
    <source>
        <dbReference type="RuleBase" id="RU365059"/>
    </source>
</evidence>
<accession>A0AAD7W1R7</accession>
<evidence type="ECO:0000256" key="4">
    <source>
        <dbReference type="ARBA" id="ARBA00022741"/>
    </source>
</evidence>
<dbReference type="GO" id="GO:0005525">
    <property type="term" value="F:GTP binding"/>
    <property type="evidence" value="ECO:0007669"/>
    <property type="project" value="UniProtKB-KW"/>
</dbReference>
<keyword evidence="11" id="KW-1185">Reference proteome</keyword>
<comment type="subunit">
    <text evidence="7">Heterodimers with GPN1 or GPN3. Binds to RNA polymerase II (RNAPII).</text>
</comment>
<dbReference type="AlphaFoldDB" id="A0AAD7W1R7"/>
<evidence type="ECO:0000256" key="3">
    <source>
        <dbReference type="ARBA" id="ARBA00014588"/>
    </source>
</evidence>
<evidence type="ECO:0000256" key="5">
    <source>
        <dbReference type="ARBA" id="ARBA00022801"/>
    </source>
</evidence>
<evidence type="ECO:0000256" key="2">
    <source>
        <dbReference type="ARBA" id="ARBA00005290"/>
    </source>
</evidence>
<dbReference type="InterPro" id="IPR004130">
    <property type="entry name" value="Gpn"/>
</dbReference>
<dbReference type="SUPFAM" id="SSF52540">
    <property type="entry name" value="P-loop containing nucleoside triphosphate hydrolases"/>
    <property type="match status" value="1"/>
</dbReference>
<evidence type="ECO:0000313" key="10">
    <source>
        <dbReference type="EMBL" id="KAJ8373246.1"/>
    </source>
</evidence>
<dbReference type="InterPro" id="IPR027417">
    <property type="entry name" value="P-loop_NTPase"/>
</dbReference>
<keyword evidence="5 8" id="KW-0378">Hydrolase</keyword>
<evidence type="ECO:0000256" key="6">
    <source>
        <dbReference type="ARBA" id="ARBA00023134"/>
    </source>
</evidence>
<dbReference type="CDD" id="cd17871">
    <property type="entry name" value="GPN2"/>
    <property type="match status" value="1"/>
</dbReference>
<keyword evidence="4 8" id="KW-0547">Nucleotide-binding</keyword>
<dbReference type="EMBL" id="JAINUG010000369">
    <property type="protein sequence ID" value="KAJ8373246.1"/>
    <property type="molecule type" value="Genomic_DNA"/>
</dbReference>
<evidence type="ECO:0000256" key="7">
    <source>
        <dbReference type="ARBA" id="ARBA00046611"/>
    </source>
</evidence>
<dbReference type="InterPro" id="IPR000467">
    <property type="entry name" value="G_patch_dom"/>
</dbReference>
<dbReference type="GO" id="GO:0003924">
    <property type="term" value="F:GTPase activity"/>
    <property type="evidence" value="ECO:0007669"/>
    <property type="project" value="TreeGrafter"/>
</dbReference>
<keyword evidence="6 8" id="KW-0342">GTP-binding</keyword>
<dbReference type="PANTHER" id="PTHR21231">
    <property type="entry name" value="XPA-BINDING PROTEIN 1-RELATED"/>
    <property type="match status" value="1"/>
</dbReference>
<comment type="similarity">
    <text evidence="2 8">Belongs to the GPN-loop GTPase family.</text>
</comment>
<dbReference type="Gene3D" id="3.40.50.300">
    <property type="entry name" value="P-loop containing nucleotide triphosphate hydrolases"/>
    <property type="match status" value="1"/>
</dbReference>
<dbReference type="PANTHER" id="PTHR21231:SF3">
    <property type="entry name" value="GPN-LOOP GTPASE 2"/>
    <property type="match status" value="1"/>
</dbReference>
<dbReference type="FunFam" id="3.40.50.300:FF:000338">
    <property type="entry name" value="GPN-loop GTPase 2"/>
    <property type="match status" value="1"/>
</dbReference>
<evidence type="ECO:0000313" key="11">
    <source>
        <dbReference type="Proteomes" id="UP001221898"/>
    </source>
</evidence>
<dbReference type="Proteomes" id="UP001221898">
    <property type="component" value="Unassembled WGS sequence"/>
</dbReference>
<evidence type="ECO:0000259" key="9">
    <source>
        <dbReference type="PROSITE" id="PS50174"/>
    </source>
</evidence>
<feature type="domain" description="G-patch" evidence="9">
    <location>
        <begin position="47"/>
        <end position="95"/>
    </location>
</feature>
<comment type="function">
    <text evidence="1 8">Small GTPase required for proper localization of RNA polymerase II and III (RNAPII and RNAPIII). May act at an RNAP assembly step prior to nuclear import.</text>
</comment>
<dbReference type="GO" id="GO:0005737">
    <property type="term" value="C:cytoplasm"/>
    <property type="evidence" value="ECO:0007669"/>
    <property type="project" value="TreeGrafter"/>
</dbReference>
<dbReference type="PROSITE" id="PS50174">
    <property type="entry name" value="G_PATCH"/>
    <property type="match status" value="1"/>
</dbReference>
<comment type="caution">
    <text evidence="10">The sequence shown here is derived from an EMBL/GenBank/DDBJ whole genome shotgun (WGS) entry which is preliminary data.</text>
</comment>
<dbReference type="GO" id="GO:0003676">
    <property type="term" value="F:nucleic acid binding"/>
    <property type="evidence" value="ECO:0007669"/>
    <property type="project" value="InterPro"/>
</dbReference>